<reference evidence="4 5" key="1">
    <citation type="journal article" date="2016" name="Nat. Commun.">
        <title>Thousands of microbial genomes shed light on interconnected biogeochemical processes in an aquifer system.</title>
        <authorList>
            <person name="Anantharaman K."/>
            <person name="Brown C.T."/>
            <person name="Hug L.A."/>
            <person name="Sharon I."/>
            <person name="Castelle C.J."/>
            <person name="Probst A.J."/>
            <person name="Thomas B.C."/>
            <person name="Singh A."/>
            <person name="Wilkins M.J."/>
            <person name="Karaoz U."/>
            <person name="Brodie E.L."/>
            <person name="Williams K.H."/>
            <person name="Hubbard S.S."/>
            <person name="Banfield J.F."/>
        </authorList>
    </citation>
    <scope>NUCLEOTIDE SEQUENCE [LARGE SCALE GENOMIC DNA]</scope>
</reference>
<dbReference type="GO" id="GO:0003723">
    <property type="term" value="F:RNA binding"/>
    <property type="evidence" value="ECO:0007669"/>
    <property type="project" value="UniProtKB-UniRule"/>
</dbReference>
<evidence type="ECO:0000313" key="5">
    <source>
        <dbReference type="Proteomes" id="UP000179219"/>
    </source>
</evidence>
<gene>
    <name evidence="4" type="ORF">A2159_01765</name>
</gene>
<dbReference type="InterPro" id="IPR009019">
    <property type="entry name" value="KH_sf_prok-type"/>
</dbReference>
<dbReference type="InterPro" id="IPR015946">
    <property type="entry name" value="KH_dom-like_a/b"/>
</dbReference>
<dbReference type="PROSITE" id="PS50084">
    <property type="entry name" value="KH_TYPE_1"/>
    <property type="match status" value="1"/>
</dbReference>
<name>A0A1F7X242_9BACT</name>
<proteinExistence type="predicted"/>
<keyword evidence="2 3" id="KW-0694">RNA-binding</keyword>
<dbReference type="Pfam" id="PF13083">
    <property type="entry name" value="KH_KhpA-B"/>
    <property type="match status" value="1"/>
</dbReference>
<dbReference type="PANTHER" id="PTHR34654">
    <property type="entry name" value="UPF0109 PROTEIN SCO5592"/>
    <property type="match status" value="1"/>
</dbReference>
<evidence type="ECO:0000256" key="2">
    <source>
        <dbReference type="ARBA" id="ARBA00022884"/>
    </source>
</evidence>
<dbReference type="PANTHER" id="PTHR34654:SF1">
    <property type="entry name" value="RNA-BINDING PROTEIN KHPA"/>
    <property type="match status" value="1"/>
</dbReference>
<evidence type="ECO:0000256" key="1">
    <source>
        <dbReference type="ARBA" id="ARBA00022490"/>
    </source>
</evidence>
<sequence>MKELLQFIIKEIIEESDFSIEETDEENTTRLRIVAQNKDLGLIIGKNGVTIKSIQNILRVKGRLEGKLVFVDVAESSN</sequence>
<evidence type="ECO:0000256" key="3">
    <source>
        <dbReference type="PROSITE-ProRule" id="PRU00117"/>
    </source>
</evidence>
<accession>A0A1F7X242</accession>
<dbReference type="EMBL" id="MGFP01000027">
    <property type="protein sequence ID" value="OGM09136.1"/>
    <property type="molecule type" value="Genomic_DNA"/>
</dbReference>
<comment type="caution">
    <text evidence="4">The sequence shown here is derived from an EMBL/GenBank/DDBJ whole genome shotgun (WGS) entry which is preliminary data.</text>
</comment>
<dbReference type="AlphaFoldDB" id="A0A1F7X242"/>
<protein>
    <submittedName>
        <fullName evidence="4">Uncharacterized protein</fullName>
    </submittedName>
</protein>
<dbReference type="SUPFAM" id="SSF54814">
    <property type="entry name" value="Prokaryotic type KH domain (KH-domain type II)"/>
    <property type="match status" value="1"/>
</dbReference>
<keyword evidence="1" id="KW-0963">Cytoplasm</keyword>
<organism evidence="4 5">
    <name type="scientific">Candidatus Woesebacteria bacterium RBG_13_34_9</name>
    <dbReference type="NCBI Taxonomy" id="1802477"/>
    <lineage>
        <taxon>Bacteria</taxon>
        <taxon>Candidatus Woeseibacteriota</taxon>
    </lineage>
</organism>
<evidence type="ECO:0000313" key="4">
    <source>
        <dbReference type="EMBL" id="OGM09136.1"/>
    </source>
</evidence>
<dbReference type="Gene3D" id="3.30.300.20">
    <property type="match status" value="1"/>
</dbReference>
<dbReference type="InterPro" id="IPR020627">
    <property type="entry name" value="KhpA"/>
</dbReference>
<dbReference type="Proteomes" id="UP000179219">
    <property type="component" value="Unassembled WGS sequence"/>
</dbReference>